<dbReference type="EMBL" id="CP159258">
    <property type="protein sequence ID" value="XCG72784.1"/>
    <property type="molecule type" value="Genomic_DNA"/>
</dbReference>
<dbReference type="AlphaFoldDB" id="A0AAU8DYI1"/>
<name>A0AAU8DYI1_9PSED</name>
<evidence type="ECO:0000313" key="1">
    <source>
        <dbReference type="EMBL" id="XCG72784.1"/>
    </source>
</evidence>
<proteinExistence type="predicted"/>
<dbReference type="RefSeq" id="WP_339553454.1">
    <property type="nucleotide sequence ID" value="NZ_CP159258.1"/>
</dbReference>
<gene>
    <name evidence="1" type="ORF">ABVN21_18760</name>
</gene>
<reference evidence="1" key="1">
    <citation type="submission" date="2024-06" db="EMBL/GenBank/DDBJ databases">
        <title>The Caenorhabditis elegans bacterial microbiome influences microsporidia infection through nutrient limitation and inhibiting parasite invasion.</title>
        <authorList>
            <person name="Tamim El Jarkass H."/>
            <person name="Castelblanco S."/>
            <person name="Kaur M."/>
            <person name="Wan Y.C."/>
            <person name="Ellis A.E."/>
            <person name="Sheldon R.D."/>
            <person name="Lien E.C."/>
            <person name="Burton N.O."/>
            <person name="Wright G.D."/>
            <person name="Reinke A.W."/>
        </authorList>
    </citation>
    <scope>NUCLEOTIDE SEQUENCE</scope>
    <source>
        <strain evidence="1">MYb327</strain>
    </source>
</reference>
<organism evidence="1">
    <name type="scientific">Pseudomonas sp. MYb327</name>
    <dbReference type="NCBI Taxonomy" id="2745230"/>
    <lineage>
        <taxon>Bacteria</taxon>
        <taxon>Pseudomonadati</taxon>
        <taxon>Pseudomonadota</taxon>
        <taxon>Gammaproteobacteria</taxon>
        <taxon>Pseudomonadales</taxon>
        <taxon>Pseudomonadaceae</taxon>
        <taxon>Pseudomonas</taxon>
    </lineage>
</organism>
<protein>
    <submittedName>
        <fullName evidence="1">Uncharacterized protein</fullName>
    </submittedName>
</protein>
<sequence>MNSLPVILLLEGEIMRDVHISPEKMARMNDARATFKELRSILMFQVIPELGGFNNPIASELERRLESIIFDSDNFLYLHRYSGAAPAAVTVGGVV</sequence>
<accession>A0AAU8DYI1</accession>